<evidence type="ECO:0000313" key="7">
    <source>
        <dbReference type="Proteomes" id="UP001174909"/>
    </source>
</evidence>
<dbReference type="InterPro" id="IPR013201">
    <property type="entry name" value="Prot_inhib_I29"/>
</dbReference>
<dbReference type="EMBL" id="CASHTH010003198">
    <property type="protein sequence ID" value="CAI8041680.1"/>
    <property type="molecule type" value="Genomic_DNA"/>
</dbReference>
<dbReference type="Pfam" id="PF00112">
    <property type="entry name" value="Peptidase_C1"/>
    <property type="match status" value="3"/>
</dbReference>
<evidence type="ECO:0000256" key="3">
    <source>
        <dbReference type="SAM" id="SignalP"/>
    </source>
</evidence>
<comment type="caution">
    <text evidence="6">The sequence shown here is derived from an EMBL/GenBank/DDBJ whole genome shotgun (WGS) entry which is preliminary data.</text>
</comment>
<feature type="chain" id="PRO_5041215872" evidence="3">
    <location>
        <begin position="16"/>
        <end position="529"/>
    </location>
</feature>
<dbReference type="FunFam" id="3.90.70.10:FF:000039">
    <property type="entry name" value="Cysteine proteinase 2, putative"/>
    <property type="match status" value="1"/>
</dbReference>
<dbReference type="Gene3D" id="3.90.70.10">
    <property type="entry name" value="Cysteine proteinases"/>
    <property type="match status" value="3"/>
</dbReference>
<reference evidence="6" key="1">
    <citation type="submission" date="2023-03" db="EMBL/GenBank/DDBJ databases">
        <authorList>
            <person name="Steffen K."/>
            <person name="Cardenas P."/>
        </authorList>
    </citation>
    <scope>NUCLEOTIDE SEQUENCE</scope>
</reference>
<evidence type="ECO:0000313" key="6">
    <source>
        <dbReference type="EMBL" id="CAI8041680.1"/>
    </source>
</evidence>
<dbReference type="GO" id="GO:0008234">
    <property type="term" value="F:cysteine-type peptidase activity"/>
    <property type="evidence" value="ECO:0007669"/>
    <property type="project" value="InterPro"/>
</dbReference>
<dbReference type="InterPro" id="IPR039417">
    <property type="entry name" value="Peptidase_C1A_papain-like"/>
</dbReference>
<dbReference type="InterPro" id="IPR038765">
    <property type="entry name" value="Papain-like_cys_pep_sf"/>
</dbReference>
<dbReference type="Proteomes" id="UP001174909">
    <property type="component" value="Unassembled WGS sequence"/>
</dbReference>
<keyword evidence="2" id="KW-1015">Disulfide bond</keyword>
<feature type="signal peptide" evidence="3">
    <location>
        <begin position="1"/>
        <end position="15"/>
    </location>
</feature>
<feature type="domain" description="Peptidase C1A papain C-terminal" evidence="4">
    <location>
        <begin position="377"/>
        <end position="524"/>
    </location>
</feature>
<dbReference type="CDD" id="cd02248">
    <property type="entry name" value="Peptidase_C1A"/>
    <property type="match status" value="2"/>
</dbReference>
<evidence type="ECO:0000256" key="2">
    <source>
        <dbReference type="ARBA" id="ARBA00023157"/>
    </source>
</evidence>
<dbReference type="SMART" id="SM00645">
    <property type="entry name" value="Pept_C1"/>
    <property type="match status" value="2"/>
</dbReference>
<evidence type="ECO:0000259" key="5">
    <source>
        <dbReference type="SMART" id="SM00848"/>
    </source>
</evidence>
<dbReference type="SMART" id="SM00848">
    <property type="entry name" value="Inhibitor_I29"/>
    <property type="match status" value="2"/>
</dbReference>
<name>A0AA35X832_GEOBA</name>
<accession>A0AA35X832</accession>
<sequence length="529" mass="59545">MKVFIVLCLATLALSAPLALEEQWQKWKLQHGKSYSNDVEESMRRAVWFRSYHYIQEHNSQTSNSFQLALNSLSDMTHEEYLSDYLTPQTAQVSEGVPHEVAFNVTYPYSLDWRMKGFVTEVKDQGTCSSSWAFSATGALEGQLYKATRQQISLSEQQLLDCSINFGNKGCSGGVSTNAFMYVNRCGGICRESAYPYLGYVYYCADQHCSSTVTCAGFSTLPSGSENSLLDAVYNIGPISVTVDASSIQFQYYTSGIYCDTSCSQSNLNHAMLVVGYGLALSAPFAQEKDWQQWKRRHGKKYVNEVEESIRRAVWFRTFKHIEEHNKDDAYSYSLGLNKFSDMTNEEFRKLYLRPGMEAMRPGQSQVDTKVTHNVSAPSSLDWRQKGFVTSVKDQETCGASWAFSATGALEGQLYKEKRTLKSLSEQQLLDCTVDYGNTGCSVDASSVSFQYYTNGMYYDTDCSKTNLNHAMLVVGYGTDSTTGLDYWILKNSWGEYWGDKGYMYLARNQNNMCGIATAATYPEIESAY</sequence>
<keyword evidence="3" id="KW-0732">Signal</keyword>
<dbReference type="PRINTS" id="PR00705">
    <property type="entry name" value="PAPAIN"/>
</dbReference>
<dbReference type="Pfam" id="PF08246">
    <property type="entry name" value="Inhibitor_I29"/>
    <property type="match status" value="2"/>
</dbReference>
<dbReference type="InterPro" id="IPR000668">
    <property type="entry name" value="Peptidase_C1A_C"/>
</dbReference>
<dbReference type="GO" id="GO:0006508">
    <property type="term" value="P:proteolysis"/>
    <property type="evidence" value="ECO:0007669"/>
    <property type="project" value="InterPro"/>
</dbReference>
<evidence type="ECO:0000256" key="1">
    <source>
        <dbReference type="ARBA" id="ARBA00008455"/>
    </source>
</evidence>
<dbReference type="InterPro" id="IPR025660">
    <property type="entry name" value="Pept_his_AS"/>
</dbReference>
<feature type="domain" description="Cathepsin propeptide inhibitor" evidence="5">
    <location>
        <begin position="291"/>
        <end position="348"/>
    </location>
</feature>
<dbReference type="Gene3D" id="1.10.287.2250">
    <property type="match status" value="1"/>
</dbReference>
<evidence type="ECO:0000259" key="4">
    <source>
        <dbReference type="SMART" id="SM00645"/>
    </source>
</evidence>
<organism evidence="6 7">
    <name type="scientific">Geodia barretti</name>
    <name type="common">Barrett's horny sponge</name>
    <dbReference type="NCBI Taxonomy" id="519541"/>
    <lineage>
        <taxon>Eukaryota</taxon>
        <taxon>Metazoa</taxon>
        <taxon>Porifera</taxon>
        <taxon>Demospongiae</taxon>
        <taxon>Heteroscleromorpha</taxon>
        <taxon>Tetractinellida</taxon>
        <taxon>Astrophorina</taxon>
        <taxon>Geodiidae</taxon>
        <taxon>Geodia</taxon>
    </lineage>
</organism>
<dbReference type="InterPro" id="IPR013128">
    <property type="entry name" value="Peptidase_C1A"/>
</dbReference>
<dbReference type="InterPro" id="IPR025661">
    <property type="entry name" value="Pept_asp_AS"/>
</dbReference>
<dbReference type="PANTHER" id="PTHR12411">
    <property type="entry name" value="CYSTEINE PROTEASE FAMILY C1-RELATED"/>
    <property type="match status" value="1"/>
</dbReference>
<feature type="domain" description="Peptidase C1A papain C-terminal" evidence="4">
    <location>
        <begin position="107"/>
        <end position="310"/>
    </location>
</feature>
<proteinExistence type="inferred from homology"/>
<comment type="similarity">
    <text evidence="1">Belongs to the peptidase C1 family.</text>
</comment>
<dbReference type="PROSITE" id="PS00640">
    <property type="entry name" value="THIOL_PROTEASE_ASN"/>
    <property type="match status" value="1"/>
</dbReference>
<dbReference type="AlphaFoldDB" id="A0AA35X832"/>
<dbReference type="PROSITE" id="PS00639">
    <property type="entry name" value="THIOL_PROTEASE_HIS"/>
    <property type="match status" value="2"/>
</dbReference>
<gene>
    <name evidence="6" type="ORF">GBAR_LOCUS23143</name>
</gene>
<protein>
    <submittedName>
        <fullName evidence="6">Cathepsin K</fullName>
    </submittedName>
</protein>
<dbReference type="SUPFAM" id="SSF54001">
    <property type="entry name" value="Cysteine proteinases"/>
    <property type="match status" value="2"/>
</dbReference>
<keyword evidence="7" id="KW-1185">Reference proteome</keyword>
<feature type="domain" description="Cathepsin propeptide inhibitor" evidence="5">
    <location>
        <begin position="24"/>
        <end position="81"/>
    </location>
</feature>